<evidence type="ECO:0000313" key="3">
    <source>
        <dbReference type="Proteomes" id="UP000242188"/>
    </source>
</evidence>
<accession>A0A210QUX4</accession>
<feature type="compositionally biased region" description="Polar residues" evidence="1">
    <location>
        <begin position="275"/>
        <end position="302"/>
    </location>
</feature>
<feature type="region of interest" description="Disordered" evidence="1">
    <location>
        <begin position="249"/>
        <end position="536"/>
    </location>
</feature>
<feature type="compositionally biased region" description="Basic and acidic residues" evidence="1">
    <location>
        <begin position="1"/>
        <end position="11"/>
    </location>
</feature>
<feature type="compositionally biased region" description="Polar residues" evidence="1">
    <location>
        <begin position="513"/>
        <end position="525"/>
    </location>
</feature>
<dbReference type="EMBL" id="NEDP02001776">
    <property type="protein sequence ID" value="OWF52540.1"/>
    <property type="molecule type" value="Genomic_DNA"/>
</dbReference>
<dbReference type="AlphaFoldDB" id="A0A210QUX4"/>
<feature type="compositionally biased region" description="Polar residues" evidence="1">
    <location>
        <begin position="721"/>
        <end position="744"/>
    </location>
</feature>
<feature type="compositionally biased region" description="Basic and acidic residues" evidence="1">
    <location>
        <begin position="31"/>
        <end position="44"/>
    </location>
</feature>
<dbReference type="SUPFAM" id="SSF52200">
    <property type="entry name" value="Toll/Interleukin receptor TIR domain"/>
    <property type="match status" value="1"/>
</dbReference>
<dbReference type="Proteomes" id="UP000242188">
    <property type="component" value="Unassembled WGS sequence"/>
</dbReference>
<feature type="compositionally biased region" description="Polar residues" evidence="1">
    <location>
        <begin position="343"/>
        <end position="366"/>
    </location>
</feature>
<feature type="compositionally biased region" description="Basic and acidic residues" evidence="1">
    <location>
        <begin position="331"/>
        <end position="342"/>
    </location>
</feature>
<reference evidence="2 3" key="1">
    <citation type="journal article" date="2017" name="Nat. Ecol. Evol.">
        <title>Scallop genome provides insights into evolution of bilaterian karyotype and development.</title>
        <authorList>
            <person name="Wang S."/>
            <person name="Zhang J."/>
            <person name="Jiao W."/>
            <person name="Li J."/>
            <person name="Xun X."/>
            <person name="Sun Y."/>
            <person name="Guo X."/>
            <person name="Huan P."/>
            <person name="Dong B."/>
            <person name="Zhang L."/>
            <person name="Hu X."/>
            <person name="Sun X."/>
            <person name="Wang J."/>
            <person name="Zhao C."/>
            <person name="Wang Y."/>
            <person name="Wang D."/>
            <person name="Huang X."/>
            <person name="Wang R."/>
            <person name="Lv J."/>
            <person name="Li Y."/>
            <person name="Zhang Z."/>
            <person name="Liu B."/>
            <person name="Lu W."/>
            <person name="Hui Y."/>
            <person name="Liang J."/>
            <person name="Zhou Z."/>
            <person name="Hou R."/>
            <person name="Li X."/>
            <person name="Liu Y."/>
            <person name="Li H."/>
            <person name="Ning X."/>
            <person name="Lin Y."/>
            <person name="Zhao L."/>
            <person name="Xing Q."/>
            <person name="Dou J."/>
            <person name="Li Y."/>
            <person name="Mao J."/>
            <person name="Guo H."/>
            <person name="Dou H."/>
            <person name="Li T."/>
            <person name="Mu C."/>
            <person name="Jiang W."/>
            <person name="Fu Q."/>
            <person name="Fu X."/>
            <person name="Miao Y."/>
            <person name="Liu J."/>
            <person name="Yu Q."/>
            <person name="Li R."/>
            <person name="Liao H."/>
            <person name="Li X."/>
            <person name="Kong Y."/>
            <person name="Jiang Z."/>
            <person name="Chourrout D."/>
            <person name="Li R."/>
            <person name="Bao Z."/>
        </authorList>
    </citation>
    <scope>NUCLEOTIDE SEQUENCE [LARGE SCALE GENOMIC DNA]</scope>
    <source>
        <strain evidence="2 3">PY_sf001</strain>
    </source>
</reference>
<feature type="region of interest" description="Disordered" evidence="1">
    <location>
        <begin position="1"/>
        <end position="56"/>
    </location>
</feature>
<feature type="compositionally biased region" description="Low complexity" evidence="1">
    <location>
        <begin position="399"/>
        <end position="408"/>
    </location>
</feature>
<feature type="compositionally biased region" description="Low complexity" evidence="1">
    <location>
        <begin position="711"/>
        <end position="720"/>
    </location>
</feature>
<feature type="compositionally biased region" description="Polar residues" evidence="1">
    <location>
        <begin position="463"/>
        <end position="476"/>
    </location>
</feature>
<comment type="caution">
    <text evidence="2">The sequence shown here is derived from an EMBL/GenBank/DDBJ whole genome shotgun (WGS) entry which is preliminary data.</text>
</comment>
<feature type="compositionally biased region" description="Basic and acidic residues" evidence="1">
    <location>
        <begin position="790"/>
        <end position="815"/>
    </location>
</feature>
<organism evidence="2 3">
    <name type="scientific">Mizuhopecten yessoensis</name>
    <name type="common">Japanese scallop</name>
    <name type="synonym">Patinopecten yessoensis</name>
    <dbReference type="NCBI Taxonomy" id="6573"/>
    <lineage>
        <taxon>Eukaryota</taxon>
        <taxon>Metazoa</taxon>
        <taxon>Spiralia</taxon>
        <taxon>Lophotrochozoa</taxon>
        <taxon>Mollusca</taxon>
        <taxon>Bivalvia</taxon>
        <taxon>Autobranchia</taxon>
        <taxon>Pteriomorphia</taxon>
        <taxon>Pectinida</taxon>
        <taxon>Pectinoidea</taxon>
        <taxon>Pectinidae</taxon>
        <taxon>Mizuhopecten</taxon>
    </lineage>
</organism>
<feature type="region of interest" description="Disordered" evidence="1">
    <location>
        <begin position="625"/>
        <end position="828"/>
    </location>
</feature>
<proteinExistence type="predicted"/>
<feature type="compositionally biased region" description="Basic and acidic residues" evidence="1">
    <location>
        <begin position="477"/>
        <end position="486"/>
    </location>
</feature>
<feature type="compositionally biased region" description="Pro residues" evidence="1">
    <location>
        <begin position="635"/>
        <end position="648"/>
    </location>
</feature>
<keyword evidence="3" id="KW-1185">Reference proteome</keyword>
<evidence type="ECO:0000313" key="2">
    <source>
        <dbReference type="EMBL" id="OWF52540.1"/>
    </source>
</evidence>
<feature type="compositionally biased region" description="Basic and acidic residues" evidence="1">
    <location>
        <begin position="756"/>
        <end position="771"/>
    </location>
</feature>
<feature type="compositionally biased region" description="Basic and acidic residues" evidence="1">
    <location>
        <begin position="526"/>
        <end position="535"/>
    </location>
</feature>
<dbReference type="InterPro" id="IPR035897">
    <property type="entry name" value="Toll_tir_struct_dom_sf"/>
</dbReference>
<sequence>MASSQPDDKGARPKTNSQSNSGHKKERGRAKHDNQSGSDVEKDSVPNSEQGNVPPGVQQLPYLVDVAVIYAKEDYDQVETEFVPWLKEKAMKFNLVGARIHLYDDSDVCSEANVFSQTMNVTTKCMKILAFITDKFMKDKILTGVLEELIMMTRFITEDEAKQHISKISEKLHPVRAKYLSECVQRQKVNALIPVQTVDKNINFIGLKAITPIPFYDLEKNSGFKERKAQGVIKVAMEDRRKLQQYITNSENRAMSSCEHQNASSREHPQAASVHATQLISYSSSPQNMGNPPRNQWQNNNYFDDEDRNETSRELLFSSNQSGHSNNVPILEEKEKKTDNNDSRTANTDLLPESSNTVDSNGQESSAEPRLEGDEGASESGNSQDEGLGSEHIHPSQVSTSTENSTLETSEETKVSVHGDPAATPVMSNGDDTPETDLEEDQLESGRADNTEIKTVCALTESGYDSLSGEEQLQQKGESKPVKDPGETSLDNTGLVNDSGDAALGKDLGDANLKSSKQESMLSTDAQKEDKEPHFYSKKWKSSIEDQGKVLENTLTYSGGQRSSKGLMAGNVPQKDSDRRCPAGSDVPDPSTHMKGKQPPEFSPTLFPYLTGTNYKEGPVLTIVHHHLYEKSEPKPPSPPPPPQPAQDPPQTINVFGANTVMIGKHSKAVMSEPTMISTHDPKSHQPEPDVAPTTQQTTQKDVQSDTGAESPSTTPTTSSGSLNDLSPSLQPSTYNFPKSAEQTNEGKETGCQNVEGKKAADQTEGKKTSDSCEDSSSDEDNSLVSTHRSTGDVPEKNFEILKERNLKDMEEHKQITNKSDLSSLEDNRSWKSEAEDVLGPSLSDDLVSLAASGEDTSLPDRWDAVKPDQCTTTGQQIEAADHEGQGQVGTETCAERQPLFIGGPQPAVSSLQTTSLFASILSVKQQFHIHSGILKTNVLGMMAQSSMFLQEVRTDQHKQDDDVD</sequence>
<gene>
    <name evidence="2" type="ORF">KP79_PYT11414</name>
</gene>
<feature type="compositionally biased region" description="Acidic residues" evidence="1">
    <location>
        <begin position="772"/>
        <end position="782"/>
    </location>
</feature>
<feature type="compositionally biased region" description="Polar residues" evidence="1">
    <location>
        <begin position="317"/>
        <end position="328"/>
    </location>
</feature>
<feature type="region of interest" description="Disordered" evidence="1">
    <location>
        <begin position="555"/>
        <end position="605"/>
    </location>
</feature>
<protein>
    <submittedName>
        <fullName evidence="2">Uncharacterized protein</fullName>
    </submittedName>
</protein>
<feature type="compositionally biased region" description="Polar residues" evidence="1">
    <location>
        <begin position="555"/>
        <end position="564"/>
    </location>
</feature>
<name>A0A210QUX4_MIZYE</name>
<feature type="compositionally biased region" description="Polar residues" evidence="1">
    <location>
        <begin position="249"/>
        <end position="264"/>
    </location>
</feature>
<feature type="compositionally biased region" description="Polar residues" evidence="1">
    <location>
        <begin position="693"/>
        <end position="710"/>
    </location>
</feature>
<feature type="compositionally biased region" description="Acidic residues" evidence="1">
    <location>
        <begin position="432"/>
        <end position="443"/>
    </location>
</feature>
<evidence type="ECO:0000256" key="1">
    <source>
        <dbReference type="SAM" id="MobiDB-lite"/>
    </source>
</evidence>